<keyword evidence="1" id="KW-1185">Reference proteome</keyword>
<dbReference type="Proteomes" id="UP000095287">
    <property type="component" value="Unplaced"/>
</dbReference>
<name>A0A1I7ZT92_9BILA</name>
<evidence type="ECO:0000313" key="2">
    <source>
        <dbReference type="WBParaSite" id="L893_g29601.t1"/>
    </source>
</evidence>
<sequence>MKDLSALQKVEDNQQHQKRLSSLPGIVDRFILSSIRLLLGSTYFKYFQTPIIATQTGVYLRHQFILQFRWENPSEFRIPPTPRPTSFPEAVMPKNLIDSMHNIIWERLRVLIESCLGPRIQGNGNIQVVLLDRANFYAEKYTCV</sequence>
<organism evidence="1 2">
    <name type="scientific">Steinernema glaseri</name>
    <dbReference type="NCBI Taxonomy" id="37863"/>
    <lineage>
        <taxon>Eukaryota</taxon>
        <taxon>Metazoa</taxon>
        <taxon>Ecdysozoa</taxon>
        <taxon>Nematoda</taxon>
        <taxon>Chromadorea</taxon>
        <taxon>Rhabditida</taxon>
        <taxon>Tylenchina</taxon>
        <taxon>Panagrolaimomorpha</taxon>
        <taxon>Strongyloidoidea</taxon>
        <taxon>Steinernematidae</taxon>
        <taxon>Steinernema</taxon>
    </lineage>
</organism>
<dbReference type="AlphaFoldDB" id="A0A1I7ZT92"/>
<reference evidence="2" key="1">
    <citation type="submission" date="2016-11" db="UniProtKB">
        <authorList>
            <consortium name="WormBaseParasite"/>
        </authorList>
    </citation>
    <scope>IDENTIFICATION</scope>
</reference>
<evidence type="ECO:0000313" key="1">
    <source>
        <dbReference type="Proteomes" id="UP000095287"/>
    </source>
</evidence>
<accession>A0A1I7ZT92</accession>
<dbReference type="WBParaSite" id="L893_g29601.t1">
    <property type="protein sequence ID" value="L893_g29601.t1"/>
    <property type="gene ID" value="L893_g29601"/>
</dbReference>
<proteinExistence type="predicted"/>
<protein>
    <submittedName>
        <fullName evidence="2">Uncharacterized protein</fullName>
    </submittedName>
</protein>